<gene>
    <name evidence="2" type="ORF">DFJ65_1263</name>
</gene>
<reference evidence="2 3" key="1">
    <citation type="submission" date="2018-08" db="EMBL/GenBank/DDBJ databases">
        <title>Sequencing the genomes of 1000 actinobacteria strains.</title>
        <authorList>
            <person name="Klenk H.-P."/>
        </authorList>
    </citation>
    <scope>NUCLEOTIDE SEQUENCE [LARGE SCALE GENOMIC DNA]</scope>
    <source>
        <strain evidence="2 3">DSM 22967</strain>
    </source>
</reference>
<accession>A0A3D9UPA7</accession>
<evidence type="ECO:0000313" key="2">
    <source>
        <dbReference type="EMBL" id="REF30263.1"/>
    </source>
</evidence>
<comment type="caution">
    <text evidence="2">The sequence shown here is derived from an EMBL/GenBank/DDBJ whole genome shotgun (WGS) entry which is preliminary data.</text>
</comment>
<evidence type="ECO:0000313" key="3">
    <source>
        <dbReference type="Proteomes" id="UP000256253"/>
    </source>
</evidence>
<feature type="region of interest" description="Disordered" evidence="1">
    <location>
        <begin position="20"/>
        <end position="70"/>
    </location>
</feature>
<name>A0A3D9UPA7_9MICO</name>
<dbReference type="AlphaFoldDB" id="A0A3D9UPA7"/>
<sequence>MVFATRLVALSSELATSIRDGHLNPQDDASGRAAKVSALPSASIEPSVQPLDTAAGQPGQTRDATHTSSR</sequence>
<evidence type="ECO:0000256" key="1">
    <source>
        <dbReference type="SAM" id="MobiDB-lite"/>
    </source>
</evidence>
<dbReference type="RefSeq" id="WP_115922278.1">
    <property type="nucleotide sequence ID" value="NZ_QTUA01000001.1"/>
</dbReference>
<organism evidence="2 3">
    <name type="scientific">Calidifontibacter indicus</name>
    <dbReference type="NCBI Taxonomy" id="419650"/>
    <lineage>
        <taxon>Bacteria</taxon>
        <taxon>Bacillati</taxon>
        <taxon>Actinomycetota</taxon>
        <taxon>Actinomycetes</taxon>
        <taxon>Micrococcales</taxon>
        <taxon>Dermacoccaceae</taxon>
        <taxon>Calidifontibacter</taxon>
    </lineage>
</organism>
<dbReference type="Proteomes" id="UP000256253">
    <property type="component" value="Unassembled WGS sequence"/>
</dbReference>
<feature type="compositionally biased region" description="Polar residues" evidence="1">
    <location>
        <begin position="58"/>
        <end position="70"/>
    </location>
</feature>
<keyword evidence="3" id="KW-1185">Reference proteome</keyword>
<dbReference type="EMBL" id="QTUA01000001">
    <property type="protein sequence ID" value="REF30263.1"/>
    <property type="molecule type" value="Genomic_DNA"/>
</dbReference>
<proteinExistence type="predicted"/>
<protein>
    <submittedName>
        <fullName evidence="2">Uncharacterized protein</fullName>
    </submittedName>
</protein>